<organism evidence="1 2">
    <name type="scientific">Paramuricea clavata</name>
    <name type="common">Red gorgonian</name>
    <name type="synonym">Violescent sea-whip</name>
    <dbReference type="NCBI Taxonomy" id="317549"/>
    <lineage>
        <taxon>Eukaryota</taxon>
        <taxon>Metazoa</taxon>
        <taxon>Cnidaria</taxon>
        <taxon>Anthozoa</taxon>
        <taxon>Octocorallia</taxon>
        <taxon>Malacalcyonacea</taxon>
        <taxon>Plexauridae</taxon>
        <taxon>Paramuricea</taxon>
    </lineage>
</organism>
<dbReference type="PROSITE" id="PS50853">
    <property type="entry name" value="FN3"/>
    <property type="match status" value="1"/>
</dbReference>
<evidence type="ECO:0000313" key="1">
    <source>
        <dbReference type="EMBL" id="CAB4043589.1"/>
    </source>
</evidence>
<sequence length="99" mass="10060">PSSGATITGVTALNSTSLKVTWEAVPSTNGPITGYTVCYSLNPPVNCSNNNQKTVGKDTLNTTIMGLNVFTRYYVAVKASTAAGNGSLGGEVEGTTGQA</sequence>
<name>A0A6S7LU48_PARCT</name>
<dbReference type="Pfam" id="PF00041">
    <property type="entry name" value="fn3"/>
    <property type="match status" value="1"/>
</dbReference>
<dbReference type="Gene3D" id="2.60.40.10">
    <property type="entry name" value="Immunoglobulins"/>
    <property type="match status" value="1"/>
</dbReference>
<keyword evidence="1" id="KW-0675">Receptor</keyword>
<accession>A0A6S7LU48</accession>
<dbReference type="InterPro" id="IPR036116">
    <property type="entry name" value="FN3_sf"/>
</dbReference>
<dbReference type="AlphaFoldDB" id="A0A6S7LU48"/>
<protein>
    <submittedName>
        <fullName evidence="1">Receptor-type tyrosine- phosphatase S isoform X1</fullName>
    </submittedName>
</protein>
<dbReference type="InterPro" id="IPR013783">
    <property type="entry name" value="Ig-like_fold"/>
</dbReference>
<dbReference type="OrthoDB" id="5988507at2759"/>
<feature type="non-terminal residue" evidence="1">
    <location>
        <position position="99"/>
    </location>
</feature>
<evidence type="ECO:0000313" key="2">
    <source>
        <dbReference type="Proteomes" id="UP001152795"/>
    </source>
</evidence>
<dbReference type="Proteomes" id="UP001152795">
    <property type="component" value="Unassembled WGS sequence"/>
</dbReference>
<gene>
    <name evidence="1" type="ORF">PACLA_8A046843</name>
</gene>
<dbReference type="SUPFAM" id="SSF49265">
    <property type="entry name" value="Fibronectin type III"/>
    <property type="match status" value="1"/>
</dbReference>
<keyword evidence="2" id="KW-1185">Reference proteome</keyword>
<dbReference type="EMBL" id="CACRXK020032705">
    <property type="protein sequence ID" value="CAB4043589.1"/>
    <property type="molecule type" value="Genomic_DNA"/>
</dbReference>
<dbReference type="SMART" id="SM00060">
    <property type="entry name" value="FN3"/>
    <property type="match status" value="1"/>
</dbReference>
<dbReference type="InterPro" id="IPR003961">
    <property type="entry name" value="FN3_dom"/>
</dbReference>
<dbReference type="CDD" id="cd00063">
    <property type="entry name" value="FN3"/>
    <property type="match status" value="1"/>
</dbReference>
<feature type="non-terminal residue" evidence="1">
    <location>
        <position position="1"/>
    </location>
</feature>
<proteinExistence type="predicted"/>
<reference evidence="1" key="1">
    <citation type="submission" date="2020-04" db="EMBL/GenBank/DDBJ databases">
        <authorList>
            <person name="Alioto T."/>
            <person name="Alioto T."/>
            <person name="Gomez Garrido J."/>
        </authorList>
    </citation>
    <scope>NUCLEOTIDE SEQUENCE</scope>
    <source>
        <strain evidence="1">A484AB</strain>
    </source>
</reference>
<comment type="caution">
    <text evidence="1">The sequence shown here is derived from an EMBL/GenBank/DDBJ whole genome shotgun (WGS) entry which is preliminary data.</text>
</comment>